<dbReference type="CDD" id="cd02249">
    <property type="entry name" value="ZZ"/>
    <property type="match status" value="1"/>
</dbReference>
<keyword evidence="6" id="KW-0862">Zinc</keyword>
<dbReference type="GO" id="GO:0003713">
    <property type="term" value="F:transcription coactivator activity"/>
    <property type="evidence" value="ECO:0007669"/>
    <property type="project" value="TreeGrafter"/>
</dbReference>
<evidence type="ECO:0000256" key="5">
    <source>
        <dbReference type="ARBA" id="ARBA00022771"/>
    </source>
</evidence>
<feature type="domain" description="ZZ-type" evidence="13">
    <location>
        <begin position="79"/>
        <end position="138"/>
    </location>
</feature>
<keyword evidence="15" id="KW-1185">Reference proteome</keyword>
<sequence>MENEVTAMASGNRCAFSFRKHCNSCGSIGNSTLRMWECDVCRDYLLCENCYNESLEDSDEALSAPPKVHNRDHRMSAHVTNYECNGCESFLIWKQRWRCKVCFDFDLCEACHRGLGEADMSAEHSKEHLMIVVEVMMRHKNNMVRFELSFSKPVDPQWSYRVEKGSSSYDFEWKKRKSVAEILSTTQMSVAEDDKINQTPATANKETNGPIAKLKERRSLGYTSLSLKQASHTSRTQWSVRF</sequence>
<comment type="subcellular location">
    <subcellularLocation>
        <location evidence="1">Nucleus</location>
    </subcellularLocation>
</comment>
<evidence type="ECO:0000256" key="12">
    <source>
        <dbReference type="PROSITE-ProRule" id="PRU00228"/>
    </source>
</evidence>
<dbReference type="PROSITE" id="PS50135">
    <property type="entry name" value="ZF_ZZ_2"/>
    <property type="match status" value="1"/>
</dbReference>
<evidence type="ECO:0000259" key="13">
    <source>
        <dbReference type="PROSITE" id="PS50135"/>
    </source>
</evidence>
<dbReference type="Gene3D" id="3.30.60.90">
    <property type="match status" value="2"/>
</dbReference>
<dbReference type="EC" id="2.3.1.48" evidence="2"/>
<dbReference type="GO" id="GO:0000123">
    <property type="term" value="C:histone acetyltransferase complex"/>
    <property type="evidence" value="ECO:0007669"/>
    <property type="project" value="TreeGrafter"/>
</dbReference>
<comment type="caution">
    <text evidence="14">The sequence shown here is derived from an EMBL/GenBank/DDBJ whole genome shotgun (WGS) entry which is preliminary data.</text>
</comment>
<evidence type="ECO:0000313" key="14">
    <source>
        <dbReference type="EMBL" id="KAG0573719.1"/>
    </source>
</evidence>
<keyword evidence="4" id="KW-0479">Metal-binding</keyword>
<dbReference type="PANTHER" id="PTHR13808">
    <property type="entry name" value="CBP/P300-RELATED"/>
    <property type="match status" value="1"/>
</dbReference>
<dbReference type="InterPro" id="IPR013178">
    <property type="entry name" value="Histone_AcTrfase_Rtt109/CBP"/>
</dbReference>
<evidence type="ECO:0000256" key="3">
    <source>
        <dbReference type="ARBA" id="ARBA00022679"/>
    </source>
</evidence>
<dbReference type="GO" id="GO:0005634">
    <property type="term" value="C:nucleus"/>
    <property type="evidence" value="ECO:0007669"/>
    <property type="project" value="UniProtKB-SubCell"/>
</dbReference>
<dbReference type="SMART" id="SM00291">
    <property type="entry name" value="ZnF_ZZ"/>
    <property type="match status" value="2"/>
</dbReference>
<dbReference type="InterPro" id="IPR000433">
    <property type="entry name" value="Znf_ZZ"/>
</dbReference>
<reference evidence="14" key="1">
    <citation type="submission" date="2020-06" db="EMBL/GenBank/DDBJ databases">
        <title>WGS assembly of Ceratodon purpureus strain R40.</title>
        <authorList>
            <person name="Carey S.B."/>
            <person name="Jenkins J."/>
            <person name="Shu S."/>
            <person name="Lovell J.T."/>
            <person name="Sreedasyam A."/>
            <person name="Maumus F."/>
            <person name="Tiley G.P."/>
            <person name="Fernandez-Pozo N."/>
            <person name="Barry K."/>
            <person name="Chen C."/>
            <person name="Wang M."/>
            <person name="Lipzen A."/>
            <person name="Daum C."/>
            <person name="Saski C.A."/>
            <person name="Payton A.C."/>
            <person name="Mcbreen J.C."/>
            <person name="Conrad R.E."/>
            <person name="Kollar L.M."/>
            <person name="Olsson S."/>
            <person name="Huttunen S."/>
            <person name="Landis J.B."/>
            <person name="Wickett N.J."/>
            <person name="Johnson M.G."/>
            <person name="Rensing S.A."/>
            <person name="Grimwood J."/>
            <person name="Schmutz J."/>
            <person name="Mcdaniel S.F."/>
        </authorList>
    </citation>
    <scope>NUCLEOTIDE SEQUENCE</scope>
    <source>
        <strain evidence="14">R40</strain>
    </source>
</reference>
<dbReference type="GO" id="GO:0045944">
    <property type="term" value="P:positive regulation of transcription by RNA polymerase II"/>
    <property type="evidence" value="ECO:0007669"/>
    <property type="project" value="TreeGrafter"/>
</dbReference>
<proteinExistence type="predicted"/>
<dbReference type="PANTHER" id="PTHR13808:SF1">
    <property type="entry name" value="HISTONE ACETYLTRANSFERASE"/>
    <property type="match status" value="1"/>
</dbReference>
<evidence type="ECO:0000256" key="11">
    <source>
        <dbReference type="ARBA" id="ARBA00048017"/>
    </source>
</evidence>
<protein>
    <recommendedName>
        <fullName evidence="2">histone acetyltransferase</fullName>
        <ecNumber evidence="2">2.3.1.48</ecNumber>
    </recommendedName>
</protein>
<accession>A0A8T0HSI4</accession>
<dbReference type="Proteomes" id="UP000822688">
    <property type="component" value="Chromosome V"/>
</dbReference>
<keyword evidence="7" id="KW-0156">Chromatin regulator</keyword>
<keyword evidence="10" id="KW-0539">Nucleus</keyword>
<gene>
    <name evidence="14" type="ORF">KC19_VG203500</name>
</gene>
<dbReference type="AlphaFoldDB" id="A0A8T0HSI4"/>
<evidence type="ECO:0000256" key="2">
    <source>
        <dbReference type="ARBA" id="ARBA00013184"/>
    </source>
</evidence>
<keyword evidence="9" id="KW-0804">Transcription</keyword>
<keyword evidence="8" id="KW-0805">Transcription regulation</keyword>
<dbReference type="EMBL" id="CM026426">
    <property type="protein sequence ID" value="KAG0573719.1"/>
    <property type="molecule type" value="Genomic_DNA"/>
</dbReference>
<keyword evidence="3" id="KW-0808">Transferase</keyword>
<dbReference type="GO" id="GO:0004402">
    <property type="term" value="F:histone acetyltransferase activity"/>
    <property type="evidence" value="ECO:0007669"/>
    <property type="project" value="InterPro"/>
</dbReference>
<dbReference type="GO" id="GO:0005667">
    <property type="term" value="C:transcription regulator complex"/>
    <property type="evidence" value="ECO:0007669"/>
    <property type="project" value="TreeGrafter"/>
</dbReference>
<dbReference type="SUPFAM" id="SSF57850">
    <property type="entry name" value="RING/U-box"/>
    <property type="match status" value="2"/>
</dbReference>
<keyword evidence="5 12" id="KW-0863">Zinc-finger</keyword>
<evidence type="ECO:0000256" key="7">
    <source>
        <dbReference type="ARBA" id="ARBA00022853"/>
    </source>
</evidence>
<evidence type="ECO:0000256" key="8">
    <source>
        <dbReference type="ARBA" id="ARBA00023015"/>
    </source>
</evidence>
<comment type="catalytic activity">
    <reaction evidence="11">
        <text>L-lysyl-[protein] + acetyl-CoA = N(6)-acetyl-L-lysyl-[protein] + CoA + H(+)</text>
        <dbReference type="Rhea" id="RHEA:45948"/>
        <dbReference type="Rhea" id="RHEA-COMP:9752"/>
        <dbReference type="Rhea" id="RHEA-COMP:10731"/>
        <dbReference type="ChEBI" id="CHEBI:15378"/>
        <dbReference type="ChEBI" id="CHEBI:29969"/>
        <dbReference type="ChEBI" id="CHEBI:57287"/>
        <dbReference type="ChEBI" id="CHEBI:57288"/>
        <dbReference type="ChEBI" id="CHEBI:61930"/>
        <dbReference type="EC" id="2.3.1.48"/>
    </reaction>
</comment>
<evidence type="ECO:0000256" key="6">
    <source>
        <dbReference type="ARBA" id="ARBA00022833"/>
    </source>
</evidence>
<evidence type="ECO:0000256" key="9">
    <source>
        <dbReference type="ARBA" id="ARBA00023163"/>
    </source>
</evidence>
<evidence type="ECO:0000313" key="15">
    <source>
        <dbReference type="Proteomes" id="UP000822688"/>
    </source>
</evidence>
<dbReference type="GO" id="GO:0031490">
    <property type="term" value="F:chromatin DNA binding"/>
    <property type="evidence" value="ECO:0007669"/>
    <property type="project" value="TreeGrafter"/>
</dbReference>
<dbReference type="PROSITE" id="PS01357">
    <property type="entry name" value="ZF_ZZ_1"/>
    <property type="match status" value="1"/>
</dbReference>
<evidence type="ECO:0000256" key="4">
    <source>
        <dbReference type="ARBA" id="ARBA00022723"/>
    </source>
</evidence>
<evidence type="ECO:0000256" key="10">
    <source>
        <dbReference type="ARBA" id="ARBA00023242"/>
    </source>
</evidence>
<evidence type="ECO:0000256" key="1">
    <source>
        <dbReference type="ARBA" id="ARBA00004123"/>
    </source>
</evidence>
<dbReference type="InterPro" id="IPR043145">
    <property type="entry name" value="Znf_ZZ_sf"/>
</dbReference>
<organism evidence="14 15">
    <name type="scientific">Ceratodon purpureus</name>
    <name type="common">Fire moss</name>
    <name type="synonym">Dicranum purpureum</name>
    <dbReference type="NCBI Taxonomy" id="3225"/>
    <lineage>
        <taxon>Eukaryota</taxon>
        <taxon>Viridiplantae</taxon>
        <taxon>Streptophyta</taxon>
        <taxon>Embryophyta</taxon>
        <taxon>Bryophyta</taxon>
        <taxon>Bryophytina</taxon>
        <taxon>Bryopsida</taxon>
        <taxon>Dicranidae</taxon>
        <taxon>Pseudoditrichales</taxon>
        <taxon>Ditrichaceae</taxon>
        <taxon>Ceratodon</taxon>
    </lineage>
</organism>
<dbReference type="GO" id="GO:0008270">
    <property type="term" value="F:zinc ion binding"/>
    <property type="evidence" value="ECO:0007669"/>
    <property type="project" value="UniProtKB-KW"/>
</dbReference>
<name>A0A8T0HSI4_CERPU</name>
<dbReference type="Pfam" id="PF00569">
    <property type="entry name" value="ZZ"/>
    <property type="match status" value="1"/>
</dbReference>